<organism evidence="1">
    <name type="scientific">human gut metagenome</name>
    <dbReference type="NCBI Taxonomy" id="408170"/>
    <lineage>
        <taxon>unclassified sequences</taxon>
        <taxon>metagenomes</taxon>
        <taxon>organismal metagenomes</taxon>
    </lineage>
</organism>
<sequence length="54" mass="5776">KMKKKEWKRVLFVPTGALLSTVSFNEGNSIPGIAHAVMLEGISGSGKGVGEWTM</sequence>
<dbReference type="InterPro" id="IPR038369">
    <property type="entry name" value="SpoVAD_sf"/>
</dbReference>
<dbReference type="Pfam" id="PF07451">
    <property type="entry name" value="SpoVAD"/>
    <property type="match status" value="1"/>
</dbReference>
<reference evidence="1" key="1">
    <citation type="journal article" date="2013" name="Environ. Microbiol.">
        <title>Microbiota from the distal guts of lean and obese adolescents exhibit partial functional redundancy besides clear differences in community structure.</title>
        <authorList>
            <person name="Ferrer M."/>
            <person name="Ruiz A."/>
            <person name="Lanza F."/>
            <person name="Haange S.B."/>
            <person name="Oberbach A."/>
            <person name="Till H."/>
            <person name="Bargiela R."/>
            <person name="Campoy C."/>
            <person name="Segura M.T."/>
            <person name="Richter M."/>
            <person name="von Bergen M."/>
            <person name="Seifert J."/>
            <person name="Suarez A."/>
        </authorList>
    </citation>
    <scope>NUCLEOTIDE SEQUENCE</scope>
</reference>
<comment type="caution">
    <text evidence="1">The sequence shown here is derived from an EMBL/GenBank/DDBJ whole genome shotgun (WGS) entry which is preliminary data.</text>
</comment>
<dbReference type="AlphaFoldDB" id="K1RRW9"/>
<protein>
    <submittedName>
        <fullName evidence="1">Stage V sporulation AD</fullName>
    </submittedName>
</protein>
<dbReference type="Gene3D" id="3.40.47.40">
    <property type="entry name" value="Stage V sporulation protein AD"/>
    <property type="match status" value="1"/>
</dbReference>
<gene>
    <name evidence="1" type="ORF">LEA_19019</name>
</gene>
<accession>K1RRW9</accession>
<name>K1RRW9_9ZZZZ</name>
<proteinExistence type="predicted"/>
<feature type="non-terminal residue" evidence="1">
    <location>
        <position position="1"/>
    </location>
</feature>
<dbReference type="EMBL" id="AJWY01013067">
    <property type="protein sequence ID" value="EKC48148.1"/>
    <property type="molecule type" value="Genomic_DNA"/>
</dbReference>
<evidence type="ECO:0000313" key="1">
    <source>
        <dbReference type="EMBL" id="EKC48148.1"/>
    </source>
</evidence>
<dbReference type="InterPro" id="IPR010894">
    <property type="entry name" value="SpoVAD"/>
</dbReference>